<feature type="signal peptide" evidence="1">
    <location>
        <begin position="1"/>
        <end position="23"/>
    </location>
</feature>
<proteinExistence type="predicted"/>
<dbReference type="EMBL" id="JAAIVB010000079">
    <property type="protein sequence ID" value="NEX64438.1"/>
    <property type="molecule type" value="Genomic_DNA"/>
</dbReference>
<feature type="domain" description="Glycine zipper 2TM" evidence="2">
    <location>
        <begin position="61"/>
        <end position="101"/>
    </location>
</feature>
<keyword evidence="1" id="KW-0732">Signal</keyword>
<dbReference type="AlphaFoldDB" id="A0A6B3SV98"/>
<reference evidence="3 4" key="1">
    <citation type="submission" date="2020-02" db="EMBL/GenBank/DDBJ databases">
        <authorList>
            <person name="Kim M.K."/>
        </authorList>
    </citation>
    <scope>NUCLEOTIDE SEQUENCE [LARGE SCALE GENOMIC DNA]</scope>
    <source>
        <strain evidence="3 4">17J57-3</strain>
    </source>
</reference>
<evidence type="ECO:0000313" key="4">
    <source>
        <dbReference type="Proteomes" id="UP000482155"/>
    </source>
</evidence>
<sequence length="152" mass="15212">MRNRFLIMTLASSLLAACASQQAAQAPAQGVTMSTQGATLVQGGVVTDVRDVTVRGGGSGLGSVVGGILGGIAGSQIGGGTGSAVASVGGALAGGVAGQRVEQDRVQNTATEVTVRLDSGEERNYRTEPGDTFRIGEPVRIVTSQGIARVTR</sequence>
<dbReference type="RefSeq" id="WP_163968365.1">
    <property type="nucleotide sequence ID" value="NZ_JAAIVB010000079.1"/>
</dbReference>
<protein>
    <submittedName>
        <fullName evidence="3">Glycine zipper 2TM domain-containing protein</fullName>
    </submittedName>
</protein>
<dbReference type="PROSITE" id="PS51257">
    <property type="entry name" value="PROKAR_LIPOPROTEIN"/>
    <property type="match status" value="1"/>
</dbReference>
<feature type="chain" id="PRO_5025393020" evidence="1">
    <location>
        <begin position="24"/>
        <end position="152"/>
    </location>
</feature>
<dbReference type="Proteomes" id="UP000482155">
    <property type="component" value="Unassembled WGS sequence"/>
</dbReference>
<comment type="caution">
    <text evidence="3">The sequence shown here is derived from an EMBL/GenBank/DDBJ whole genome shotgun (WGS) entry which is preliminary data.</text>
</comment>
<evidence type="ECO:0000256" key="1">
    <source>
        <dbReference type="SAM" id="SignalP"/>
    </source>
</evidence>
<evidence type="ECO:0000259" key="2">
    <source>
        <dbReference type="Pfam" id="PF05433"/>
    </source>
</evidence>
<accession>A0A6B3SV98</accession>
<organism evidence="3 4">
    <name type="scientific">Noviherbaspirillum galbum</name>
    <dbReference type="NCBI Taxonomy" id="2709383"/>
    <lineage>
        <taxon>Bacteria</taxon>
        <taxon>Pseudomonadati</taxon>
        <taxon>Pseudomonadota</taxon>
        <taxon>Betaproteobacteria</taxon>
        <taxon>Burkholderiales</taxon>
        <taxon>Oxalobacteraceae</taxon>
        <taxon>Noviherbaspirillum</taxon>
    </lineage>
</organism>
<dbReference type="InterPro" id="IPR008816">
    <property type="entry name" value="Gly_zipper_2TM_dom"/>
</dbReference>
<evidence type="ECO:0000313" key="3">
    <source>
        <dbReference type="EMBL" id="NEX64438.1"/>
    </source>
</evidence>
<name>A0A6B3SV98_9BURK</name>
<gene>
    <name evidence="3" type="ORF">G3574_25435</name>
</gene>
<dbReference type="GO" id="GO:0019867">
    <property type="term" value="C:outer membrane"/>
    <property type="evidence" value="ECO:0007669"/>
    <property type="project" value="InterPro"/>
</dbReference>
<dbReference type="Pfam" id="PF05433">
    <property type="entry name" value="Rick_17kDa_Anti"/>
    <property type="match status" value="1"/>
</dbReference>
<keyword evidence="4" id="KW-1185">Reference proteome</keyword>